<proteinExistence type="predicted"/>
<evidence type="ECO:0000313" key="2">
    <source>
        <dbReference type="Proteomes" id="UP000077927"/>
    </source>
</evidence>
<dbReference type="KEGG" id="rin:ACS15_5548"/>
<protein>
    <submittedName>
        <fullName evidence="1">Uncharacterized protein</fullName>
    </submittedName>
</protein>
<reference evidence="1 2" key="1">
    <citation type="submission" date="2015-09" db="EMBL/GenBank/DDBJ databases">
        <authorList>
            <person name="Xu Y."/>
            <person name="Nagy A."/>
            <person name="Liu N.T."/>
            <person name="Nou X."/>
        </authorList>
    </citation>
    <scope>NUCLEOTIDE SEQUENCE [LARGE SCALE GENOMIC DNA]</scope>
    <source>
        <strain evidence="1 2">FC1138</strain>
    </source>
</reference>
<sequence length="39" mass="4094">MHHARKVSARGTVRALQAIRHAGDFVTLPSSMAPAASGH</sequence>
<evidence type="ECO:0000313" key="1">
    <source>
        <dbReference type="EMBL" id="ANH75918.1"/>
    </source>
</evidence>
<organism evidence="1 2">
    <name type="scientific">Ralstonia insidiosa</name>
    <dbReference type="NCBI Taxonomy" id="190721"/>
    <lineage>
        <taxon>Bacteria</taxon>
        <taxon>Pseudomonadati</taxon>
        <taxon>Pseudomonadota</taxon>
        <taxon>Betaproteobacteria</taxon>
        <taxon>Burkholderiales</taxon>
        <taxon>Burkholderiaceae</taxon>
        <taxon>Ralstonia</taxon>
    </lineage>
</organism>
<dbReference type="AlphaFoldDB" id="A0AAC9BNF8"/>
<accession>A0AAC9BNF8</accession>
<gene>
    <name evidence="1" type="ORF">ACS15_5548</name>
</gene>
<dbReference type="Proteomes" id="UP000077927">
    <property type="component" value="Chromosome 2"/>
</dbReference>
<name>A0AAC9BNF8_9RALS</name>
<dbReference type="EMBL" id="CP012606">
    <property type="protein sequence ID" value="ANH75918.1"/>
    <property type="molecule type" value="Genomic_DNA"/>
</dbReference>